<evidence type="ECO:0000313" key="3">
    <source>
        <dbReference type="EMBL" id="CAF4338868.1"/>
    </source>
</evidence>
<feature type="domain" description="Initiator Rep protein WH1" evidence="1">
    <location>
        <begin position="7"/>
        <end position="154"/>
    </location>
</feature>
<dbReference type="InterPro" id="IPR000525">
    <property type="entry name" value="Initiator_Rep_WH1"/>
</dbReference>
<protein>
    <recommendedName>
        <fullName evidence="1">Initiator Rep protein WH1 domain-containing protein</fullName>
    </recommendedName>
</protein>
<dbReference type="Proteomes" id="UP000677228">
    <property type="component" value="Unassembled WGS sequence"/>
</dbReference>
<dbReference type="AlphaFoldDB" id="A0A8S2FUI5"/>
<comment type="caution">
    <text evidence="2">The sequence shown here is derived from an EMBL/GenBank/DDBJ whole genome shotgun (WGS) entry which is preliminary data.</text>
</comment>
<name>A0A8S2FUI5_9BILA</name>
<dbReference type="EMBL" id="CAJOBA010062564">
    <property type="protein sequence ID" value="CAF4338868.1"/>
    <property type="molecule type" value="Genomic_DNA"/>
</dbReference>
<dbReference type="NCBIfam" id="NF038290">
    <property type="entry name" value="repM_Acin"/>
    <property type="match status" value="1"/>
</dbReference>
<reference evidence="2" key="1">
    <citation type="submission" date="2021-02" db="EMBL/GenBank/DDBJ databases">
        <authorList>
            <person name="Nowell W R."/>
        </authorList>
    </citation>
    <scope>NUCLEOTIDE SEQUENCE</scope>
</reference>
<evidence type="ECO:0000313" key="4">
    <source>
        <dbReference type="Proteomes" id="UP000677228"/>
    </source>
</evidence>
<evidence type="ECO:0000259" key="1">
    <source>
        <dbReference type="Pfam" id="PF01051"/>
    </source>
</evidence>
<dbReference type="SUPFAM" id="SSF46785">
    <property type="entry name" value="Winged helix' DNA-binding domain"/>
    <property type="match status" value="2"/>
</dbReference>
<dbReference type="GO" id="GO:0006270">
    <property type="term" value="P:DNA replication initiation"/>
    <property type="evidence" value="ECO:0007669"/>
    <property type="project" value="InterPro"/>
</dbReference>
<gene>
    <name evidence="2" type="ORF">OVA965_LOCUS39193</name>
    <name evidence="3" type="ORF">TMI583_LOCUS40466</name>
</gene>
<organism evidence="2 4">
    <name type="scientific">Didymodactylos carnosus</name>
    <dbReference type="NCBI Taxonomy" id="1234261"/>
    <lineage>
        <taxon>Eukaryota</taxon>
        <taxon>Metazoa</taxon>
        <taxon>Spiralia</taxon>
        <taxon>Gnathifera</taxon>
        <taxon>Rotifera</taxon>
        <taxon>Eurotatoria</taxon>
        <taxon>Bdelloidea</taxon>
        <taxon>Philodinida</taxon>
        <taxon>Philodinidae</taxon>
        <taxon>Didymodactylos</taxon>
    </lineage>
</organism>
<dbReference type="Proteomes" id="UP000682733">
    <property type="component" value="Unassembled WGS sequence"/>
</dbReference>
<evidence type="ECO:0000313" key="2">
    <source>
        <dbReference type="EMBL" id="CAF1549132.1"/>
    </source>
</evidence>
<dbReference type="Pfam" id="PF21205">
    <property type="entry name" value="Rep3_C"/>
    <property type="match status" value="1"/>
</dbReference>
<dbReference type="EMBL" id="CAJNOK010040128">
    <property type="protein sequence ID" value="CAF1549132.1"/>
    <property type="molecule type" value="Genomic_DNA"/>
</dbReference>
<proteinExistence type="predicted"/>
<dbReference type="Pfam" id="PF01051">
    <property type="entry name" value="Rep3_N"/>
    <property type="match status" value="1"/>
</dbReference>
<dbReference type="GO" id="GO:0003887">
    <property type="term" value="F:DNA-directed DNA polymerase activity"/>
    <property type="evidence" value="ECO:0007669"/>
    <property type="project" value="InterPro"/>
</dbReference>
<sequence length="331" mass="38357">MSKSDLVVKSNRLNMAIQNLTLPELRIVQLAIVDARETGKGLNTDTPLRIDALRYAEAFDTTRQNAYLRMKEAEDTLFNRRFSFVDSEGKLVKSRWIQRVRYLDDEGAIEIVFTTDVVKGITRLDGAEEFFTQYLLSQTANLHSVYSVRLYELLIQWKTAGKTPVFELSLFRGQMGLDDDEYKDMSNFKKRVLDLAVNEINEKTDLTVSYTQEKRGRTITGFKFTVRTKDKPKDVITHQRDPHTIDAFTGQTDTESKNTPSWQLKGLSDAQIKKIGVYKQEFIDANTSKISPNDRRGYDEIFESWQPMLKDPNQVKNFKIVQDLLERKRQN</sequence>
<dbReference type="InterPro" id="IPR036390">
    <property type="entry name" value="WH_DNA-bd_sf"/>
</dbReference>
<accession>A0A8S2FUI5</accession>
<dbReference type="Gene3D" id="1.10.10.10">
    <property type="entry name" value="Winged helix-like DNA-binding domain superfamily/Winged helix DNA-binding domain"/>
    <property type="match status" value="2"/>
</dbReference>
<dbReference type="InterPro" id="IPR036388">
    <property type="entry name" value="WH-like_DNA-bd_sf"/>
</dbReference>